<keyword evidence="10" id="KW-0175">Coiled coil</keyword>
<dbReference type="GO" id="GO:0006999">
    <property type="term" value="P:nuclear pore organization"/>
    <property type="evidence" value="ECO:0007669"/>
    <property type="project" value="TreeGrafter"/>
</dbReference>
<keyword evidence="8" id="KW-0539">Nucleus</keyword>
<evidence type="ECO:0000256" key="8">
    <source>
        <dbReference type="ARBA" id="ARBA00023242"/>
    </source>
</evidence>
<feature type="domain" description="Nup54 C-terminal interacting" evidence="12">
    <location>
        <begin position="508"/>
        <end position="542"/>
    </location>
</feature>
<evidence type="ECO:0000256" key="4">
    <source>
        <dbReference type="ARBA" id="ARBA00022816"/>
    </source>
</evidence>
<keyword evidence="5" id="KW-0653">Protein transport</keyword>
<evidence type="ECO:0000256" key="9">
    <source>
        <dbReference type="ARBA" id="ARBA00060798"/>
    </source>
</evidence>
<evidence type="ECO:0000313" key="14">
    <source>
        <dbReference type="Proteomes" id="UP000593567"/>
    </source>
</evidence>
<dbReference type="Pfam" id="PF13874">
    <property type="entry name" value="Nup54"/>
    <property type="match status" value="1"/>
</dbReference>
<dbReference type="Proteomes" id="UP000593567">
    <property type="component" value="Unassembled WGS sequence"/>
</dbReference>
<comment type="caution">
    <text evidence="13">The sequence shown here is derived from an EMBL/GenBank/DDBJ whole genome shotgun (WGS) entry which is preliminary data.</text>
</comment>
<evidence type="ECO:0000256" key="10">
    <source>
        <dbReference type="SAM" id="Coils"/>
    </source>
</evidence>
<dbReference type="Gene3D" id="1.20.5.170">
    <property type="match status" value="1"/>
</dbReference>
<evidence type="ECO:0000256" key="3">
    <source>
        <dbReference type="ARBA" id="ARBA00022737"/>
    </source>
</evidence>
<name>A0A7J7KP68_BUGNE</name>
<feature type="coiled-coil region" evidence="10">
    <location>
        <begin position="387"/>
        <end position="414"/>
    </location>
</feature>
<evidence type="ECO:0000259" key="11">
    <source>
        <dbReference type="Pfam" id="PF13874"/>
    </source>
</evidence>
<dbReference type="InterPro" id="IPR024864">
    <property type="entry name" value="Nup54/Nup57/Nup44"/>
</dbReference>
<evidence type="ECO:0000313" key="13">
    <source>
        <dbReference type="EMBL" id="KAF6039981.1"/>
    </source>
</evidence>
<dbReference type="GO" id="GO:0051028">
    <property type="term" value="P:mRNA transport"/>
    <property type="evidence" value="ECO:0007669"/>
    <property type="project" value="UniProtKB-KW"/>
</dbReference>
<proteinExistence type="inferred from homology"/>
<protein>
    <submittedName>
        <fullName evidence="13">NUP54</fullName>
    </submittedName>
</protein>
<dbReference type="Gene3D" id="1.20.5.490">
    <property type="entry name" value="Single helix bin"/>
    <property type="match status" value="1"/>
</dbReference>
<dbReference type="FunFam" id="1.20.5.490:FF:000003">
    <property type="entry name" value="nucleoporin p54 isoform X1"/>
    <property type="match status" value="1"/>
</dbReference>
<evidence type="ECO:0000256" key="6">
    <source>
        <dbReference type="ARBA" id="ARBA00023010"/>
    </source>
</evidence>
<gene>
    <name evidence="13" type="ORF">EB796_001668</name>
</gene>
<keyword evidence="2" id="KW-0813">Transport</keyword>
<comment type="similarity">
    <text evidence="9">Belongs to the NUP54 family.</text>
</comment>
<keyword evidence="3" id="KW-0677">Repeat</keyword>
<sequence>MAFGFGTSTTSSGNTLSNFGFTAKTTASTTPFSFGTPAFGAKPATTTTSSFSFGSPAFGAKPATAPVSTTTSFSFGTAATGASTSAFNFGAPASTSAGLFGATTTTSAPSLFGGGTSFGFGKPATTTTASAFSFGSAASTAPTGLTTTGATAFGGNVTQQQQTAVSNDMLVMAAVHMPVVFNDERDAILAKWNQLQAFWGTGKGYVSQNNSADFTPENPFCAFKAVGYSFIPNSKDEDGLVALITNKPILDLQNNQQASVNFLTGLLGNQPTLSVCVDSLRELPDKKTEMVIYVQDRLPNGSVKKVQASLLHKALCQGNVSTQLKNAGVEQAIPKASMSESALQYYLDTPPSGLDPILWQQAKKDNPDPKNLLPVPMVGFSELHRRLTHQEQQCKFHQQRLDVIEEEMKTLQQSHATTVSRIEEYKRKHLSLGHRVLKVIVQQEIHRKMGYGILAEEEQLRIKLEAIHQELNAPTQFKSRLNELLSQIRLQNQSFAASAGDGGQGQLDEILTEEIKSHLLQQQKGLQELIGIVKDDLADLALMEASYCDAPQR</sequence>
<dbReference type="InterPro" id="IPR025712">
    <property type="entry name" value="Nup54_alpha-helical_dom"/>
</dbReference>
<dbReference type="AlphaFoldDB" id="A0A7J7KP68"/>
<reference evidence="13" key="1">
    <citation type="submission" date="2020-06" db="EMBL/GenBank/DDBJ databases">
        <title>Draft genome of Bugula neritina, a colonial animal packing powerful symbionts and potential medicines.</title>
        <authorList>
            <person name="Rayko M."/>
        </authorList>
    </citation>
    <scope>NUCLEOTIDE SEQUENCE [LARGE SCALE GENOMIC DNA]</scope>
    <source>
        <strain evidence="13">Kwan_BN1</strain>
    </source>
</reference>
<dbReference type="GO" id="GO:0006607">
    <property type="term" value="P:NLS-bearing protein import into nucleus"/>
    <property type="evidence" value="ECO:0007669"/>
    <property type="project" value="TreeGrafter"/>
</dbReference>
<dbReference type="PANTHER" id="PTHR13000">
    <property type="entry name" value="NUCLEOPORIN P54"/>
    <property type="match status" value="1"/>
</dbReference>
<keyword evidence="4" id="KW-0509">mRNA transport</keyword>
<keyword evidence="14" id="KW-1185">Reference proteome</keyword>
<dbReference type="GO" id="GO:0017056">
    <property type="term" value="F:structural constituent of nuclear pore"/>
    <property type="evidence" value="ECO:0007669"/>
    <property type="project" value="TreeGrafter"/>
</dbReference>
<dbReference type="GO" id="GO:0036228">
    <property type="term" value="P:protein localization to nuclear inner membrane"/>
    <property type="evidence" value="ECO:0007669"/>
    <property type="project" value="TreeGrafter"/>
</dbReference>
<evidence type="ECO:0000259" key="12">
    <source>
        <dbReference type="Pfam" id="PF18437"/>
    </source>
</evidence>
<comment type="subcellular location">
    <subcellularLocation>
        <location evidence="1">Nucleus</location>
        <location evidence="1">Nuclear pore complex</location>
    </subcellularLocation>
</comment>
<feature type="domain" description="Nucleoporin Nup54 alpha-helical" evidence="11">
    <location>
        <begin position="350"/>
        <end position="488"/>
    </location>
</feature>
<keyword evidence="6" id="KW-0811">Translocation</keyword>
<dbReference type="Pfam" id="PF18437">
    <property type="entry name" value="Nup54_C"/>
    <property type="match status" value="1"/>
</dbReference>
<dbReference type="GO" id="GO:0044613">
    <property type="term" value="C:nuclear pore central transport channel"/>
    <property type="evidence" value="ECO:0007669"/>
    <property type="project" value="TreeGrafter"/>
</dbReference>
<organism evidence="13 14">
    <name type="scientific">Bugula neritina</name>
    <name type="common">Brown bryozoan</name>
    <name type="synonym">Sertularia neritina</name>
    <dbReference type="NCBI Taxonomy" id="10212"/>
    <lineage>
        <taxon>Eukaryota</taxon>
        <taxon>Metazoa</taxon>
        <taxon>Spiralia</taxon>
        <taxon>Lophotrochozoa</taxon>
        <taxon>Bryozoa</taxon>
        <taxon>Gymnolaemata</taxon>
        <taxon>Cheilostomatida</taxon>
        <taxon>Flustrina</taxon>
        <taxon>Buguloidea</taxon>
        <taxon>Bugulidae</taxon>
        <taxon>Bugula</taxon>
    </lineage>
</organism>
<evidence type="ECO:0000256" key="2">
    <source>
        <dbReference type="ARBA" id="ARBA00022448"/>
    </source>
</evidence>
<evidence type="ECO:0000256" key="1">
    <source>
        <dbReference type="ARBA" id="ARBA00004567"/>
    </source>
</evidence>
<evidence type="ECO:0000256" key="5">
    <source>
        <dbReference type="ARBA" id="ARBA00022927"/>
    </source>
</evidence>
<evidence type="ECO:0000256" key="7">
    <source>
        <dbReference type="ARBA" id="ARBA00023132"/>
    </source>
</evidence>
<dbReference type="OrthoDB" id="6162375at2759"/>
<dbReference type="EMBL" id="VXIV02000188">
    <property type="protein sequence ID" value="KAF6039981.1"/>
    <property type="molecule type" value="Genomic_DNA"/>
</dbReference>
<dbReference type="PANTHER" id="PTHR13000:SF0">
    <property type="entry name" value="NUCLEOPORIN P54"/>
    <property type="match status" value="1"/>
</dbReference>
<keyword evidence="7" id="KW-0906">Nuclear pore complex</keyword>
<dbReference type="InterPro" id="IPR040985">
    <property type="entry name" value="Nup54_C"/>
</dbReference>
<accession>A0A7J7KP68</accession>